<feature type="transmembrane region" description="Helical" evidence="2">
    <location>
        <begin position="83"/>
        <end position="103"/>
    </location>
</feature>
<dbReference type="SUPFAM" id="SSF51735">
    <property type="entry name" value="NAD(P)-binding Rossmann-fold domains"/>
    <property type="match status" value="1"/>
</dbReference>
<evidence type="ECO:0000259" key="3">
    <source>
        <dbReference type="Pfam" id="PF02719"/>
    </source>
</evidence>
<keyword evidence="2" id="KW-0472">Membrane</keyword>
<proteinExistence type="inferred from homology"/>
<evidence type="ECO:0000313" key="5">
    <source>
        <dbReference type="Proteomes" id="UP000824300"/>
    </source>
</evidence>
<dbReference type="Gene3D" id="3.40.50.720">
    <property type="entry name" value="NAD(P)-binding Rossmann-like Domain"/>
    <property type="match status" value="2"/>
</dbReference>
<dbReference type="EMBL" id="CP081296">
    <property type="protein sequence ID" value="QZD93056.1"/>
    <property type="molecule type" value="Genomic_DNA"/>
</dbReference>
<dbReference type="Pfam" id="PF02719">
    <property type="entry name" value="Polysacc_synt_2"/>
    <property type="match status" value="1"/>
</dbReference>
<name>A0ABX8ZVR3_9SPHN</name>
<dbReference type="RefSeq" id="WP_221428745.1">
    <property type="nucleotide sequence ID" value="NZ_CP081296.1"/>
</dbReference>
<accession>A0ABX8ZVR3</accession>
<keyword evidence="2" id="KW-0812">Transmembrane</keyword>
<feature type="domain" description="Polysaccharide biosynthesis protein CapD-like" evidence="3">
    <location>
        <begin position="339"/>
        <end position="631"/>
    </location>
</feature>
<dbReference type="InterPro" id="IPR003869">
    <property type="entry name" value="Polysac_CapD-like"/>
</dbReference>
<feature type="transmembrane region" description="Helical" evidence="2">
    <location>
        <begin position="46"/>
        <end position="71"/>
    </location>
</feature>
<dbReference type="InterPro" id="IPR036291">
    <property type="entry name" value="NAD(P)-bd_dom_sf"/>
</dbReference>
<evidence type="ECO:0000256" key="2">
    <source>
        <dbReference type="SAM" id="Phobius"/>
    </source>
</evidence>
<comment type="similarity">
    <text evidence="1">Belongs to the polysaccharide synthase family.</text>
</comment>
<keyword evidence="5" id="KW-1185">Reference proteome</keyword>
<evidence type="ECO:0000256" key="1">
    <source>
        <dbReference type="ARBA" id="ARBA00007430"/>
    </source>
</evidence>
<keyword evidence="2" id="KW-1133">Transmembrane helix</keyword>
<dbReference type="PANTHER" id="PTHR43318">
    <property type="entry name" value="UDP-N-ACETYLGLUCOSAMINE 4,6-DEHYDRATASE"/>
    <property type="match status" value="1"/>
</dbReference>
<sequence length="697" mass="76553">MTDKVRSANDDWSADSVKTPPIRKVVGLGRAPRRVRPYRPASLRRLLRTTLLAALDMTAFVVSLLVAAFMVPLAEMGLEVVNLPTLFGFAFAATATLFALRLYKHSWRFFGFRHAAAVVAFGLAGSAIGWTVILVSQGIALTLPVTVTAITQWMLATGLLLALRSARRLARESLSGSHITLGKATRTDLPQALLIGPAQWAMSVIELMRAEDEPQFAIAGILLPSEADVIDRIGGVRVLGSHDKLVDVAKAAEEQGRPFSIAITLDDGMYLGNREMTRLTHRARELGLELSRIKNHWSQILQRPGNGEATELSVPDLLGRNEYELEGDVITRQIEGQSVLVTGAGGTIGGELARQLASFRPSRLILLELCEYNLYSIEMQLREAYPDLDIRPELCDIRSQEEVLRVFDDHRPSVVYHAAALKHVPIVELNPCAGVHTNIIGTKHVADAVTQFGARAMVQVSTDKAVNPVGMMGATKRVGELYSQALDMCGVDDPGAPRFMTVRFGNVLGSSGSILPLFRRQLEEGKPLTVTHPDIERFFMTVREAVQLILQSSAAALAEDLERGSIYVLDMGKPVRIVDLAYRLIAQYGLEPEVDVPIEFVGLRPGEKLYEELFDDCEEEVESRIKGIFEARSHPIPLPFINKSIDRLREAVIRGDPSEAERIAHHLVKIPSSGARFDLIPAKRGSDRLGEAAPVTT</sequence>
<gene>
    <name evidence="4" type="ORF">K3162_03190</name>
</gene>
<dbReference type="PANTHER" id="PTHR43318:SF1">
    <property type="entry name" value="POLYSACCHARIDE BIOSYNTHESIS PROTEIN EPSC-RELATED"/>
    <property type="match status" value="1"/>
</dbReference>
<protein>
    <submittedName>
        <fullName evidence="4">Polysaccharide biosynthesis protein</fullName>
    </submittedName>
</protein>
<reference evidence="4 5" key="1">
    <citation type="submission" date="2021-08" db="EMBL/GenBank/DDBJ databases">
        <title>Comparative Genomics Analysis of the Genus Qipengyuania Reveals Extensive Genetic Diversity and Metabolic Versatility, Including the Description of Fifteen Novel Species.</title>
        <authorList>
            <person name="Liu Y."/>
        </authorList>
    </citation>
    <scope>NUCLEOTIDE SEQUENCE [LARGE SCALE GENOMIC DNA]</scope>
    <source>
        <strain evidence="4 5">1NDW3</strain>
    </source>
</reference>
<dbReference type="InterPro" id="IPR051203">
    <property type="entry name" value="Polysaccharide_Synthase-Rel"/>
</dbReference>
<evidence type="ECO:0000313" key="4">
    <source>
        <dbReference type="EMBL" id="QZD93056.1"/>
    </source>
</evidence>
<feature type="transmembrane region" description="Helical" evidence="2">
    <location>
        <begin position="115"/>
        <end position="135"/>
    </location>
</feature>
<dbReference type="CDD" id="cd05237">
    <property type="entry name" value="UDP_invert_4-6DH_SDR_e"/>
    <property type="match status" value="1"/>
</dbReference>
<dbReference type="Proteomes" id="UP000824300">
    <property type="component" value="Chromosome"/>
</dbReference>
<organism evidence="4 5">
    <name type="scientific">Qipengyuania xiapuensis</name>
    <dbReference type="NCBI Taxonomy" id="2867236"/>
    <lineage>
        <taxon>Bacteria</taxon>
        <taxon>Pseudomonadati</taxon>
        <taxon>Pseudomonadota</taxon>
        <taxon>Alphaproteobacteria</taxon>
        <taxon>Sphingomonadales</taxon>
        <taxon>Erythrobacteraceae</taxon>
        <taxon>Qipengyuania</taxon>
    </lineage>
</organism>